<dbReference type="AlphaFoldDB" id="A5AK86"/>
<feature type="region of interest" description="Disordered" evidence="1">
    <location>
        <begin position="232"/>
        <end position="252"/>
    </location>
</feature>
<reference evidence="2" key="1">
    <citation type="journal article" date="2007" name="PLoS ONE">
        <title>The first genome sequence of an elite grapevine cultivar (Pinot noir Vitis vinifera L.): coping with a highly heterozygous genome.</title>
        <authorList>
            <person name="Velasco R."/>
            <person name="Zharkikh A."/>
            <person name="Troggio M."/>
            <person name="Cartwright D.A."/>
            <person name="Cestaro A."/>
            <person name="Pruss D."/>
            <person name="Pindo M."/>
            <person name="FitzGerald L.M."/>
            <person name="Vezzulli S."/>
            <person name="Reid J."/>
            <person name="Malacarne G."/>
            <person name="Iliev D."/>
            <person name="Coppola G."/>
            <person name="Wardell B."/>
            <person name="Micheletti D."/>
            <person name="Macalma T."/>
            <person name="Facci M."/>
            <person name="Mitchell J.T."/>
            <person name="Perazzolli M."/>
            <person name="Eldredge G."/>
            <person name="Gatto P."/>
            <person name="Oyzerski R."/>
            <person name="Moretto M."/>
            <person name="Gutin N."/>
            <person name="Stefanini M."/>
            <person name="Chen Y."/>
            <person name="Segala C."/>
            <person name="Davenport C."/>
            <person name="Dematte L."/>
            <person name="Mraz A."/>
            <person name="Battilana J."/>
            <person name="Stormo K."/>
            <person name="Costa F."/>
            <person name="Tao Q."/>
            <person name="Si-Ammour A."/>
            <person name="Harkins T."/>
            <person name="Lackey A."/>
            <person name="Perbost C."/>
            <person name="Taillon B."/>
            <person name="Stella A."/>
            <person name="Solovyev V."/>
            <person name="Fawcett J.A."/>
            <person name="Sterck L."/>
            <person name="Vandepoele K."/>
            <person name="Grando S.M."/>
            <person name="Toppo S."/>
            <person name="Moser C."/>
            <person name="Lanchbury J."/>
            <person name="Bogden R."/>
            <person name="Skolnick M."/>
            <person name="Sgaramella V."/>
            <person name="Bhatnagar S.K."/>
            <person name="Fontana P."/>
            <person name="Gutin A."/>
            <person name="Van de Peer Y."/>
            <person name="Salamini F."/>
            <person name="Viola R."/>
        </authorList>
    </citation>
    <scope>NUCLEOTIDE SEQUENCE</scope>
</reference>
<dbReference type="EMBL" id="AM428669">
    <property type="protein sequence ID" value="CAN80169.1"/>
    <property type="molecule type" value="Genomic_DNA"/>
</dbReference>
<protein>
    <submittedName>
        <fullName evidence="2">Uncharacterized protein</fullName>
    </submittedName>
</protein>
<accession>A5AK86</accession>
<evidence type="ECO:0000256" key="1">
    <source>
        <dbReference type="SAM" id="MobiDB-lite"/>
    </source>
</evidence>
<sequence>MLPDALLFGVPREPIPINRVGWFLSNSWHCVVQVQLGPTLHHAKKKDVASSNVAGKGKKAVWAGVSSRRSGSEKPTELLNEQEFRERFCISNGISVHLVDGDPTSTEKEAQGGGGGRDDSQSEKDRQHKWLSEPIKVIAHPAKRPCSDEVHEEPIMEAPPTPIAPLDATGSSNVPTAVSSVRAFITQLVSGSKELYARLEWVESDFIAAQKVAVDRVEALKPAEEEKEAICAKSERLKEEGKAAEAEHKEAE</sequence>
<proteinExistence type="predicted"/>
<evidence type="ECO:0000313" key="2">
    <source>
        <dbReference type="EMBL" id="CAN80169.1"/>
    </source>
</evidence>
<gene>
    <name evidence="2" type="ORF">VITISV_018432</name>
</gene>
<organism evidence="2">
    <name type="scientific">Vitis vinifera</name>
    <name type="common">Grape</name>
    <dbReference type="NCBI Taxonomy" id="29760"/>
    <lineage>
        <taxon>Eukaryota</taxon>
        <taxon>Viridiplantae</taxon>
        <taxon>Streptophyta</taxon>
        <taxon>Embryophyta</taxon>
        <taxon>Tracheophyta</taxon>
        <taxon>Spermatophyta</taxon>
        <taxon>Magnoliopsida</taxon>
        <taxon>eudicotyledons</taxon>
        <taxon>Gunneridae</taxon>
        <taxon>Pentapetalae</taxon>
        <taxon>rosids</taxon>
        <taxon>Vitales</taxon>
        <taxon>Vitaceae</taxon>
        <taxon>Viteae</taxon>
        <taxon>Vitis</taxon>
    </lineage>
</organism>
<feature type="region of interest" description="Disordered" evidence="1">
    <location>
        <begin position="99"/>
        <end position="128"/>
    </location>
</feature>
<feature type="compositionally biased region" description="Basic and acidic residues" evidence="1">
    <location>
        <begin position="105"/>
        <end position="128"/>
    </location>
</feature>
<name>A5AK86_VITVI</name>